<sequence length="292" mass="34545">MGTHLQKIKYILFPPTKFPCSSKVSIHPDYKRCTKENIRNYDHQVKNHDSDEIKNCDDQHRRTRSTKSFQELKYEKTQPRQSSSFSITTKVNQEQKSTIYSHISTATVLTQKNCPTLVESSVQNEEIPLSVHDITFNKNTLLEHIHHKPICDQHNHKDKRELSSALKRYMLPFKIHYELEWPIANYSISSPFNVKKPWLQLDDQTSNGIERVRKLGFTDLDVRLDDDLILYINSMIGRKEKLQDVVIQILFDHKDHITSLEDDKKQARLLRLRRVHWWSTSYNLARTFLPIH</sequence>
<dbReference type="AlphaFoldDB" id="A0A8H7R206"/>
<keyword evidence="2" id="KW-1185">Reference proteome</keyword>
<name>A0A8H7R206_9FUNG</name>
<dbReference type="Proteomes" id="UP000650833">
    <property type="component" value="Unassembled WGS sequence"/>
</dbReference>
<gene>
    <name evidence="1" type="ORF">INT46_001561</name>
</gene>
<evidence type="ECO:0000313" key="1">
    <source>
        <dbReference type="EMBL" id="KAG2203054.1"/>
    </source>
</evidence>
<protein>
    <submittedName>
        <fullName evidence="1">Uncharacterized protein</fullName>
    </submittedName>
</protein>
<dbReference type="EMBL" id="JAEPRC010000242">
    <property type="protein sequence ID" value="KAG2203054.1"/>
    <property type="molecule type" value="Genomic_DNA"/>
</dbReference>
<dbReference type="OrthoDB" id="2289044at2759"/>
<comment type="caution">
    <text evidence="1">The sequence shown here is derived from an EMBL/GenBank/DDBJ whole genome shotgun (WGS) entry which is preliminary data.</text>
</comment>
<accession>A0A8H7R206</accession>
<evidence type="ECO:0000313" key="2">
    <source>
        <dbReference type="Proteomes" id="UP000650833"/>
    </source>
</evidence>
<organism evidence="1 2">
    <name type="scientific">Mucor plumbeus</name>
    <dbReference type="NCBI Taxonomy" id="97098"/>
    <lineage>
        <taxon>Eukaryota</taxon>
        <taxon>Fungi</taxon>
        <taxon>Fungi incertae sedis</taxon>
        <taxon>Mucoromycota</taxon>
        <taxon>Mucoromycotina</taxon>
        <taxon>Mucoromycetes</taxon>
        <taxon>Mucorales</taxon>
        <taxon>Mucorineae</taxon>
        <taxon>Mucoraceae</taxon>
        <taxon>Mucor</taxon>
    </lineage>
</organism>
<proteinExistence type="predicted"/>
<reference evidence="1" key="1">
    <citation type="submission" date="2020-12" db="EMBL/GenBank/DDBJ databases">
        <title>Metabolic potential, ecology and presence of endohyphal bacteria is reflected in genomic diversity of Mucoromycotina.</title>
        <authorList>
            <person name="Muszewska A."/>
            <person name="Okrasinska A."/>
            <person name="Steczkiewicz K."/>
            <person name="Drgas O."/>
            <person name="Orlowska M."/>
            <person name="Perlinska-Lenart U."/>
            <person name="Aleksandrzak-Piekarczyk T."/>
            <person name="Szatraj K."/>
            <person name="Zielenkiewicz U."/>
            <person name="Pilsyk S."/>
            <person name="Malc E."/>
            <person name="Mieczkowski P."/>
            <person name="Kruszewska J.S."/>
            <person name="Biernat P."/>
            <person name="Pawlowska J."/>
        </authorList>
    </citation>
    <scope>NUCLEOTIDE SEQUENCE</scope>
    <source>
        <strain evidence="1">CBS 226.32</strain>
    </source>
</reference>